<dbReference type="Proteomes" id="UP000836387">
    <property type="component" value="Unassembled WGS sequence"/>
</dbReference>
<evidence type="ECO:0000313" key="1">
    <source>
        <dbReference type="EMBL" id="CAG9951114.1"/>
    </source>
</evidence>
<reference evidence="1" key="2">
    <citation type="submission" date="2021-10" db="EMBL/GenBank/DDBJ databases">
        <authorList>
            <person name="Piombo E."/>
        </authorList>
    </citation>
    <scope>NUCLEOTIDE SEQUENCE</scope>
</reference>
<protein>
    <submittedName>
        <fullName evidence="1">Uncharacterized protein</fullName>
    </submittedName>
</protein>
<name>A0ACA9UCR5_BIOOC</name>
<gene>
    <name evidence="1" type="ORF">CRV2_00021400</name>
</gene>
<proteinExistence type="predicted"/>
<keyword evidence="2" id="KW-1185">Reference proteome</keyword>
<reference evidence="1" key="1">
    <citation type="submission" date="2020-04" db="EMBL/GenBank/DDBJ databases">
        <authorList>
            <person name="Broberg M."/>
        </authorList>
    </citation>
    <scope>NUCLEOTIDE SEQUENCE</scope>
</reference>
<sequence>MMLMNGYPLAYIMLWIPGIANRLAESLGGSPRWLQALQATTQFIGMANSLTYGISEQMRRNARKRWKDKTTLATY</sequence>
<accession>A0ACA9UCR5</accession>
<organism evidence="1 2">
    <name type="scientific">Clonostachys rosea f. rosea IK726</name>
    <dbReference type="NCBI Taxonomy" id="1349383"/>
    <lineage>
        <taxon>Eukaryota</taxon>
        <taxon>Fungi</taxon>
        <taxon>Dikarya</taxon>
        <taxon>Ascomycota</taxon>
        <taxon>Pezizomycotina</taxon>
        <taxon>Sordariomycetes</taxon>
        <taxon>Hypocreomycetidae</taxon>
        <taxon>Hypocreales</taxon>
        <taxon>Bionectriaceae</taxon>
        <taxon>Clonostachys</taxon>
    </lineage>
</organism>
<comment type="caution">
    <text evidence="1">The sequence shown here is derived from an EMBL/GenBank/DDBJ whole genome shotgun (WGS) entry which is preliminary data.</text>
</comment>
<evidence type="ECO:0000313" key="2">
    <source>
        <dbReference type="Proteomes" id="UP000836387"/>
    </source>
</evidence>
<dbReference type="EMBL" id="CADEHS020000228">
    <property type="protein sequence ID" value="CAG9951114.1"/>
    <property type="molecule type" value="Genomic_DNA"/>
</dbReference>